<dbReference type="InterPro" id="IPR000522">
    <property type="entry name" value="ABC_transptr_permease_BtuC"/>
</dbReference>
<evidence type="ECO:0000256" key="4">
    <source>
        <dbReference type="ARBA" id="ARBA00022475"/>
    </source>
</evidence>
<evidence type="ECO:0000256" key="6">
    <source>
        <dbReference type="ARBA" id="ARBA00022989"/>
    </source>
</evidence>
<evidence type="ECO:0000256" key="1">
    <source>
        <dbReference type="ARBA" id="ARBA00004651"/>
    </source>
</evidence>
<dbReference type="GO" id="GO:0033214">
    <property type="term" value="P:siderophore-iron import into cell"/>
    <property type="evidence" value="ECO:0007669"/>
    <property type="project" value="TreeGrafter"/>
</dbReference>
<dbReference type="PANTHER" id="PTHR30472">
    <property type="entry name" value="FERRIC ENTEROBACTIN TRANSPORT SYSTEM PERMEASE PROTEIN"/>
    <property type="match status" value="1"/>
</dbReference>
<dbReference type="PROSITE" id="PS51257">
    <property type="entry name" value="PROKAR_LIPOPROTEIN"/>
    <property type="match status" value="1"/>
</dbReference>
<name>A0A1I3KCA9_9BACL</name>
<feature type="transmembrane region" description="Helical" evidence="8">
    <location>
        <begin position="122"/>
        <end position="146"/>
    </location>
</feature>
<dbReference type="SUPFAM" id="SSF81345">
    <property type="entry name" value="ABC transporter involved in vitamin B12 uptake, BtuC"/>
    <property type="match status" value="1"/>
</dbReference>
<evidence type="ECO:0000256" key="7">
    <source>
        <dbReference type="ARBA" id="ARBA00023136"/>
    </source>
</evidence>
<evidence type="ECO:0000256" key="5">
    <source>
        <dbReference type="ARBA" id="ARBA00022692"/>
    </source>
</evidence>
<evidence type="ECO:0000256" key="2">
    <source>
        <dbReference type="ARBA" id="ARBA00007935"/>
    </source>
</evidence>
<dbReference type="Proteomes" id="UP000199545">
    <property type="component" value="Unassembled WGS sequence"/>
</dbReference>
<gene>
    <name evidence="9" type="ORF">SAMN05421852_101403</name>
</gene>
<organism evidence="9 10">
    <name type="scientific">Thermoflavimicrobium dichotomicum</name>
    <dbReference type="NCBI Taxonomy" id="46223"/>
    <lineage>
        <taxon>Bacteria</taxon>
        <taxon>Bacillati</taxon>
        <taxon>Bacillota</taxon>
        <taxon>Bacilli</taxon>
        <taxon>Bacillales</taxon>
        <taxon>Thermoactinomycetaceae</taxon>
        <taxon>Thermoflavimicrobium</taxon>
    </lineage>
</organism>
<dbReference type="GO" id="GO:0005886">
    <property type="term" value="C:plasma membrane"/>
    <property type="evidence" value="ECO:0007669"/>
    <property type="project" value="UniProtKB-SubCell"/>
</dbReference>
<feature type="transmembrane region" description="Helical" evidence="8">
    <location>
        <begin position="61"/>
        <end position="80"/>
    </location>
</feature>
<evidence type="ECO:0000313" key="9">
    <source>
        <dbReference type="EMBL" id="SFI69990.1"/>
    </source>
</evidence>
<keyword evidence="3" id="KW-0813">Transport</keyword>
<dbReference type="CDD" id="cd06550">
    <property type="entry name" value="TM_ABC_iron-siderophores_like"/>
    <property type="match status" value="1"/>
</dbReference>
<dbReference type="GO" id="GO:0022857">
    <property type="term" value="F:transmembrane transporter activity"/>
    <property type="evidence" value="ECO:0007669"/>
    <property type="project" value="InterPro"/>
</dbReference>
<dbReference type="FunFam" id="1.10.3470.10:FF:000001">
    <property type="entry name" value="Vitamin B12 ABC transporter permease BtuC"/>
    <property type="match status" value="1"/>
</dbReference>
<keyword evidence="10" id="KW-1185">Reference proteome</keyword>
<evidence type="ECO:0000256" key="3">
    <source>
        <dbReference type="ARBA" id="ARBA00022448"/>
    </source>
</evidence>
<accession>A0A1I3KCA9</accession>
<dbReference type="InterPro" id="IPR037294">
    <property type="entry name" value="ABC_BtuC-like"/>
</dbReference>
<feature type="transmembrane region" description="Helical" evidence="8">
    <location>
        <begin position="92"/>
        <end position="110"/>
    </location>
</feature>
<dbReference type="Pfam" id="PF01032">
    <property type="entry name" value="FecCD"/>
    <property type="match status" value="1"/>
</dbReference>
<dbReference type="OrthoDB" id="9811721at2"/>
<dbReference type="STRING" id="46223.SAMN05421852_101403"/>
<keyword evidence="7 8" id="KW-0472">Membrane</keyword>
<feature type="transmembrane region" description="Helical" evidence="8">
    <location>
        <begin position="153"/>
        <end position="173"/>
    </location>
</feature>
<protein>
    <submittedName>
        <fullName evidence="9">Iron complex transport system permease protein</fullName>
    </submittedName>
</protein>
<feature type="transmembrane region" description="Helical" evidence="8">
    <location>
        <begin position="315"/>
        <end position="333"/>
    </location>
</feature>
<dbReference type="EMBL" id="FORR01000001">
    <property type="protein sequence ID" value="SFI69990.1"/>
    <property type="molecule type" value="Genomic_DNA"/>
</dbReference>
<dbReference type="Gene3D" id="1.10.3470.10">
    <property type="entry name" value="ABC transporter involved in vitamin B12 uptake, BtuC"/>
    <property type="match status" value="1"/>
</dbReference>
<evidence type="ECO:0000313" key="10">
    <source>
        <dbReference type="Proteomes" id="UP000199545"/>
    </source>
</evidence>
<feature type="transmembrane region" description="Helical" evidence="8">
    <location>
        <begin position="243"/>
        <end position="269"/>
    </location>
</feature>
<keyword evidence="4" id="KW-1003">Cell membrane</keyword>
<reference evidence="9 10" key="1">
    <citation type="submission" date="2016-10" db="EMBL/GenBank/DDBJ databases">
        <authorList>
            <person name="de Groot N.N."/>
        </authorList>
    </citation>
    <scope>NUCLEOTIDE SEQUENCE [LARGE SCALE GENOMIC DNA]</scope>
    <source>
        <strain evidence="9 10">DSM 44778</strain>
    </source>
</reference>
<proteinExistence type="inferred from homology"/>
<keyword evidence="5 8" id="KW-0812">Transmembrane</keyword>
<evidence type="ECO:0000256" key="8">
    <source>
        <dbReference type="SAM" id="Phobius"/>
    </source>
</evidence>
<sequence length="336" mass="35827">MNRSQMKLKWTIWVLSVLLLLACLLSLNVGVVAISPAEVFQMLTGNGTEQQALVLFEIRLPSMVLALLVGTAMAISGAILQSITRNELADPGILGINTGAGLAVVIYIAFSQTATGSLSASGALILPFFAFFGALLTAVLITVLAWKRGFHSIRLILVGIGINAGLSAILITLQLRLSPQDFMEAMVWLCGDLWATQWQYVRTLSSWLVLLIPYTLYKAHTLNILNLGSQVATGLGIRSNREYLILIVLAVAMSGLGVAAGGGIAFLGLIAPHIARRIVGPRHQAMLPPAALLGSLILLLSDTIGKNLLSPTELPAGMVVSMVSAPYFIFLLMKTK</sequence>
<keyword evidence="6 8" id="KW-1133">Transmembrane helix</keyword>
<comment type="subcellular location">
    <subcellularLocation>
        <location evidence="1">Cell membrane</location>
        <topology evidence="1">Multi-pass membrane protein</topology>
    </subcellularLocation>
</comment>
<dbReference type="RefSeq" id="WP_093227496.1">
    <property type="nucleotide sequence ID" value="NZ_FORR01000001.1"/>
</dbReference>
<comment type="similarity">
    <text evidence="2">Belongs to the binding-protein-dependent transport system permease family. FecCD subfamily.</text>
</comment>
<dbReference type="PANTHER" id="PTHR30472:SF64">
    <property type="entry name" value="IRON(3+)-HYDROXAMATE IMPORT SYSTEM PERMEASE PROTEIN FHUG"/>
    <property type="match status" value="1"/>
</dbReference>
<dbReference type="AlphaFoldDB" id="A0A1I3KCA9"/>